<gene>
    <name evidence="1" type="ORF">PDUR_23975</name>
</gene>
<organism evidence="1 2">
    <name type="scientific">Paenibacillus durus</name>
    <name type="common">Paenibacillus azotofixans</name>
    <dbReference type="NCBI Taxonomy" id="44251"/>
    <lineage>
        <taxon>Bacteria</taxon>
        <taxon>Bacillati</taxon>
        <taxon>Bacillota</taxon>
        <taxon>Bacilli</taxon>
        <taxon>Bacillales</taxon>
        <taxon>Paenibacillaceae</taxon>
        <taxon>Paenibacillus</taxon>
    </lineage>
</organism>
<accession>A0A089J242</accession>
<protein>
    <submittedName>
        <fullName evidence="1">Uncharacterized protein</fullName>
    </submittedName>
</protein>
<dbReference type="Proteomes" id="UP000029409">
    <property type="component" value="Chromosome"/>
</dbReference>
<proteinExistence type="predicted"/>
<dbReference type="InterPro" id="IPR027417">
    <property type="entry name" value="P-loop_NTPase"/>
</dbReference>
<dbReference type="Gene3D" id="3.40.50.300">
    <property type="entry name" value="P-loop containing nucleotide triphosphate hydrolases"/>
    <property type="match status" value="1"/>
</dbReference>
<name>A0A089J242_PAEDU</name>
<dbReference type="AlphaFoldDB" id="A0A089J242"/>
<evidence type="ECO:0000313" key="1">
    <source>
        <dbReference type="EMBL" id="AIQ15254.1"/>
    </source>
</evidence>
<dbReference type="SUPFAM" id="SSF52540">
    <property type="entry name" value="P-loop containing nucleoside triphosphate hydrolases"/>
    <property type="match status" value="1"/>
</dbReference>
<sequence length="668" mass="78696">MITPGKNAFLNIKHFTDEEKKIINGLSRFFYVTNGGGTIYLGVTSEYRYFLIKPINKYQEMFNLNREIIVIFSPYPVFQPRTLDAIDIAFKKHTRLRIDRICSVVVSKDTSIETKLYEILSKDTEMQIIIPFSYSELTNDFSEGFIINRIKKHFYERDLFEFEAPIKKQLYFFGRTDVVHSLLNRHLSGEHSGVFGLRKTGKTSILYGVDRALKRENGKSIWIDFQHHHFKRWNRLLYAIISTIISDHNIDLIRSEDDYSEEKAPGLFESDMLYCYKSTGKILIFFDEIEHITFSISISDHWKEGRDYIKFWQVIRSCSQKYPELFTYIIAGTNPKCIETTRVAGVDNPIYSQFDPESYIKAFDTKSTKEMVNKLGGYMGLEFDDIVCAALTQDYGGHPFLIRHVCKTVNQLIKENHTLSKPLRVNKTIYDQSKKVFEEKYAERYYEMILEVLKEFYYDEYQVLVYLALGDFENFSKYAQRSNNYTNHLLGYGIIEKTGEYYGFKIESLKEYIIKSNQYQKLNMNTEEKRKEIDERRGRIEPKLRQIIYNQLRFTYGEATAKNKVLNNYNYDQAKKAKYSVYQYKELFDPKKVVTTLSDLKNIILNNWDPGFKGVFDTDKNKLKNRMEAIIEVRNYSSHSADISESEMLSFRGAMSWIEELVESYFGI</sequence>
<reference evidence="1 2" key="1">
    <citation type="submission" date="2014-08" db="EMBL/GenBank/DDBJ databases">
        <title>Comparative genomics of the Paenibacillus odorifer group.</title>
        <authorList>
            <person name="den Bakker H.C."/>
            <person name="Tsai Y.-C."/>
            <person name="Martin N."/>
            <person name="Korlach J."/>
            <person name="Wiedmann M."/>
        </authorList>
    </citation>
    <scope>NUCLEOTIDE SEQUENCE [LARGE SCALE GENOMIC DNA]</scope>
    <source>
        <strain evidence="1 2">DSM 1735</strain>
    </source>
</reference>
<evidence type="ECO:0000313" key="2">
    <source>
        <dbReference type="Proteomes" id="UP000029409"/>
    </source>
</evidence>
<dbReference type="PANTHER" id="PTHR34301">
    <property type="entry name" value="DNA-BINDING PROTEIN-RELATED"/>
    <property type="match status" value="1"/>
</dbReference>
<keyword evidence="2" id="KW-1185">Reference proteome</keyword>
<dbReference type="eggNOG" id="COG1672">
    <property type="taxonomic scope" value="Bacteria"/>
</dbReference>
<dbReference type="EMBL" id="CP009288">
    <property type="protein sequence ID" value="AIQ15254.1"/>
    <property type="molecule type" value="Genomic_DNA"/>
</dbReference>
<dbReference type="PANTHER" id="PTHR34301:SF8">
    <property type="entry name" value="ATPASE DOMAIN-CONTAINING PROTEIN"/>
    <property type="match status" value="1"/>
</dbReference>
<dbReference type="KEGG" id="pdu:PDUR_23975"/>